<organism evidence="1 2">
    <name type="scientific">Fructilactobacillus ixorae</name>
    <dbReference type="NCBI Taxonomy" id="1750535"/>
    <lineage>
        <taxon>Bacteria</taxon>
        <taxon>Bacillati</taxon>
        <taxon>Bacillota</taxon>
        <taxon>Bacilli</taxon>
        <taxon>Lactobacillales</taxon>
        <taxon>Lactobacillaceae</taxon>
        <taxon>Fructilactobacillus</taxon>
    </lineage>
</organism>
<dbReference type="EMBL" id="CP097479">
    <property type="protein sequence ID" value="USS93981.1"/>
    <property type="molecule type" value="Genomic_DNA"/>
</dbReference>
<evidence type="ECO:0000313" key="1">
    <source>
        <dbReference type="EMBL" id="USS93981.1"/>
    </source>
</evidence>
<sequence>MIRQSRKPIINFKTRDNTLRATWNKYHAKKSIYKDMVFDSKAEMEYFIRHIDGKHEHWKRQEPFELVPRFKLGKRTKRRRIYKPDFCLYDSNRNLVKVIDVKGRKITADASFRMNLLEYKLGMPVTVARFNYKTNMFEEEEF</sequence>
<geneLocation type="plasmid" evidence="1 2">
    <name>punnamed</name>
</geneLocation>
<proteinExistence type="predicted"/>
<dbReference type="Proteomes" id="UP001057532">
    <property type="component" value="Plasmid punnamed"/>
</dbReference>
<keyword evidence="2" id="KW-1185">Reference proteome</keyword>
<accession>A0ABY5C5D5</accession>
<dbReference type="RefSeq" id="WP_252780864.1">
    <property type="nucleotide sequence ID" value="NZ_CP097479.1"/>
</dbReference>
<gene>
    <name evidence="1" type="ORF">M8332_07090</name>
</gene>
<name>A0ABY5C5D5_9LACO</name>
<keyword evidence="1" id="KW-0614">Plasmid</keyword>
<protein>
    <submittedName>
        <fullName evidence="1">DUF1064 domain-containing protein</fullName>
    </submittedName>
</protein>
<dbReference type="Pfam" id="PF06356">
    <property type="entry name" value="DUF1064"/>
    <property type="match status" value="1"/>
</dbReference>
<evidence type="ECO:0000313" key="2">
    <source>
        <dbReference type="Proteomes" id="UP001057532"/>
    </source>
</evidence>
<dbReference type="InterPro" id="IPR009414">
    <property type="entry name" value="DUF1064"/>
</dbReference>
<reference evidence="1" key="1">
    <citation type="submission" date="2022-05" db="EMBL/GenBank/DDBJ databases">
        <authorList>
            <person name="Oliphant S.A."/>
            <person name="Watson-Haigh N.S."/>
            <person name="Sumby K.M."/>
            <person name="Gardner J.M."/>
            <person name="Jiranek V."/>
        </authorList>
    </citation>
    <scope>NUCLEOTIDE SEQUENCE</scope>
    <source>
        <strain evidence="1">Ru20-1</strain>
        <plasmid evidence="1">punnamed</plasmid>
    </source>
</reference>